<sequence length="110" mass="12641">MEPLFAHRGRAPTLTPTSPFSPQFVRICEMEIANIKLLFTAAYSFTFTLLQWEFPQSTPTARIPDRRVTVRGNSDMLFAKHELRVEHTVASRFSRPIACNVFDQKSQPEL</sequence>
<gene>
    <name evidence="1" type="ORF">CITCOLO1_LOCUS12970</name>
</gene>
<reference evidence="1 2" key="1">
    <citation type="submission" date="2024-03" db="EMBL/GenBank/DDBJ databases">
        <authorList>
            <person name="Gkanogiannis A."/>
            <person name="Becerra Lopez-Lavalle L."/>
        </authorList>
    </citation>
    <scope>NUCLEOTIDE SEQUENCE [LARGE SCALE GENOMIC DNA]</scope>
</reference>
<evidence type="ECO:0000313" key="1">
    <source>
        <dbReference type="EMBL" id="CAK9320914.1"/>
    </source>
</evidence>
<name>A0ABP0YK91_9ROSI</name>
<protein>
    <submittedName>
        <fullName evidence="1">Uncharacterized protein</fullName>
    </submittedName>
</protein>
<accession>A0ABP0YK91</accession>
<dbReference type="EMBL" id="OZ021738">
    <property type="protein sequence ID" value="CAK9320914.1"/>
    <property type="molecule type" value="Genomic_DNA"/>
</dbReference>
<evidence type="ECO:0000313" key="2">
    <source>
        <dbReference type="Proteomes" id="UP001642487"/>
    </source>
</evidence>
<dbReference type="Proteomes" id="UP001642487">
    <property type="component" value="Chromosome 4"/>
</dbReference>
<organism evidence="1 2">
    <name type="scientific">Citrullus colocynthis</name>
    <name type="common">colocynth</name>
    <dbReference type="NCBI Taxonomy" id="252529"/>
    <lineage>
        <taxon>Eukaryota</taxon>
        <taxon>Viridiplantae</taxon>
        <taxon>Streptophyta</taxon>
        <taxon>Embryophyta</taxon>
        <taxon>Tracheophyta</taxon>
        <taxon>Spermatophyta</taxon>
        <taxon>Magnoliopsida</taxon>
        <taxon>eudicotyledons</taxon>
        <taxon>Gunneridae</taxon>
        <taxon>Pentapetalae</taxon>
        <taxon>rosids</taxon>
        <taxon>fabids</taxon>
        <taxon>Cucurbitales</taxon>
        <taxon>Cucurbitaceae</taxon>
        <taxon>Benincaseae</taxon>
        <taxon>Citrullus</taxon>
    </lineage>
</organism>
<proteinExistence type="predicted"/>
<keyword evidence="2" id="KW-1185">Reference proteome</keyword>